<dbReference type="Gene3D" id="2.30.110.10">
    <property type="entry name" value="Electron Transport, Fmn-binding Protein, Chain A"/>
    <property type="match status" value="1"/>
</dbReference>
<feature type="binding site" evidence="5">
    <location>
        <position position="131"/>
    </location>
    <ligand>
        <name>substrate</name>
    </ligand>
</feature>
<dbReference type="GO" id="GO:0010181">
    <property type="term" value="F:FMN binding"/>
    <property type="evidence" value="ECO:0007669"/>
    <property type="project" value="UniProtKB-UniRule"/>
</dbReference>
<gene>
    <name evidence="5" type="primary">pdxH</name>
</gene>
<dbReference type="InterPro" id="IPR012349">
    <property type="entry name" value="Split_barrel_FMN-bd"/>
</dbReference>
<dbReference type="AlphaFoldDB" id="S5DLZ4"/>
<feature type="binding site" evidence="5 6">
    <location>
        <position position="189"/>
    </location>
    <ligand>
        <name>FMN</name>
        <dbReference type="ChEBI" id="CHEBI:58210"/>
    </ligand>
</feature>
<keyword evidence="2 5" id="KW-0285">Flavoprotein</keyword>
<feature type="binding site" evidence="5 6">
    <location>
        <position position="87"/>
    </location>
    <ligand>
        <name>FMN</name>
        <dbReference type="ChEBI" id="CHEBI:58210"/>
    </ligand>
</feature>
<evidence type="ECO:0000259" key="8">
    <source>
        <dbReference type="Pfam" id="PF10590"/>
    </source>
</evidence>
<reference evidence="9" key="1">
    <citation type="journal article" date="2013" name="Sci. Rep.">
        <title>Metagenomics uncovers a new group of low GC and ultra-small marine Actinobacteria.</title>
        <authorList>
            <person name="Ghai R."/>
            <person name="Mizuno C.M."/>
            <person name="Picazo A."/>
            <person name="Camacho A."/>
            <person name="Rodriguez-Valera F."/>
        </authorList>
    </citation>
    <scope>NUCLEOTIDE SEQUENCE</scope>
</reference>
<feature type="binding site" evidence="5">
    <location>
        <position position="127"/>
    </location>
    <ligand>
        <name>substrate</name>
    </ligand>
</feature>
<name>S5DLZ4_9ACTN</name>
<feature type="domain" description="Pyridoxamine 5'-phosphate oxidase N-terminal" evidence="7">
    <location>
        <begin position="40"/>
        <end position="161"/>
    </location>
</feature>
<dbReference type="PANTHER" id="PTHR10851">
    <property type="entry name" value="PYRIDOXINE-5-PHOSPHATE OXIDASE"/>
    <property type="match status" value="1"/>
</dbReference>
<dbReference type="PIRSF" id="PIRSF000190">
    <property type="entry name" value="Pyd_amn-ph_oxd"/>
    <property type="match status" value="1"/>
</dbReference>
<dbReference type="GO" id="GO:0004733">
    <property type="term" value="F:pyridoxamine phosphate oxidase activity"/>
    <property type="evidence" value="ECO:0007669"/>
    <property type="project" value="UniProtKB-UniRule"/>
</dbReference>
<evidence type="ECO:0000256" key="4">
    <source>
        <dbReference type="ARBA" id="ARBA00023002"/>
    </source>
</evidence>
<evidence type="ECO:0000256" key="2">
    <source>
        <dbReference type="ARBA" id="ARBA00022630"/>
    </source>
</evidence>
<proteinExistence type="inferred from homology"/>
<dbReference type="EMBL" id="KC811145">
    <property type="protein sequence ID" value="AGQ19889.1"/>
    <property type="molecule type" value="Genomic_DNA"/>
</dbReference>
<feature type="binding site" evidence="5">
    <location>
        <begin position="195"/>
        <end position="197"/>
    </location>
    <ligand>
        <name>substrate</name>
    </ligand>
</feature>
<sequence length="216" mass="25172">MDSISDKVKKIRVEYEDKPLNLEDLNQDPLEQFNTWFQIAIDAEVNEANAMAISTITQEGTPRSRYVLFKDIVDDKLVFYSDYQSSKGKEMDNNPNISGLFFWPELHRQIRLEGIISKTSDEVSDNYFASRPRGAQLSAIASSQSSEIKGRETVEEKIQELEKEFEGKDIPRPDNWGGYAIDISFWEFWQGRRSRTHDRFIYVKNDNSWEITRLSP</sequence>
<feature type="binding site" evidence="5">
    <location>
        <position position="70"/>
    </location>
    <ligand>
        <name>substrate</name>
    </ligand>
</feature>
<feature type="binding site" evidence="5 6">
    <location>
        <position position="109"/>
    </location>
    <ligand>
        <name>FMN</name>
        <dbReference type="ChEBI" id="CHEBI:58210"/>
    </ligand>
</feature>
<evidence type="ECO:0000256" key="6">
    <source>
        <dbReference type="PIRSR" id="PIRSR000190-2"/>
    </source>
</evidence>
<comment type="catalytic activity">
    <reaction evidence="5">
        <text>pyridoxine 5'-phosphate + O2 = pyridoxal 5'-phosphate + H2O2</text>
        <dbReference type="Rhea" id="RHEA:15149"/>
        <dbReference type="ChEBI" id="CHEBI:15379"/>
        <dbReference type="ChEBI" id="CHEBI:16240"/>
        <dbReference type="ChEBI" id="CHEBI:58589"/>
        <dbReference type="ChEBI" id="CHEBI:597326"/>
        <dbReference type="EC" id="1.4.3.5"/>
    </reaction>
</comment>
<dbReference type="UniPathway" id="UPA01068">
    <property type="reaction ID" value="UER00304"/>
</dbReference>
<dbReference type="PANTHER" id="PTHR10851:SF0">
    <property type="entry name" value="PYRIDOXINE-5'-PHOSPHATE OXIDASE"/>
    <property type="match status" value="1"/>
</dbReference>
<dbReference type="InterPro" id="IPR019576">
    <property type="entry name" value="Pyridoxamine_oxidase_dimer_C"/>
</dbReference>
<dbReference type="Pfam" id="PF01243">
    <property type="entry name" value="PNPOx_N"/>
    <property type="match status" value="1"/>
</dbReference>
<dbReference type="HAMAP" id="MF_01629">
    <property type="entry name" value="PdxH"/>
    <property type="match status" value="1"/>
</dbReference>
<comment type="caution">
    <text evidence="5">Lacks conserved residue(s) required for the propagation of feature annotation.</text>
</comment>
<feature type="binding site" evidence="5 6">
    <location>
        <begin position="65"/>
        <end position="70"/>
    </location>
    <ligand>
        <name>FMN</name>
        <dbReference type="ChEBI" id="CHEBI:58210"/>
    </ligand>
</feature>
<dbReference type="InterPro" id="IPR011576">
    <property type="entry name" value="Pyridox_Oxase_N"/>
</dbReference>
<evidence type="ECO:0000256" key="1">
    <source>
        <dbReference type="ARBA" id="ARBA00007301"/>
    </source>
</evidence>
<evidence type="ECO:0000259" key="7">
    <source>
        <dbReference type="Pfam" id="PF01243"/>
    </source>
</evidence>
<comment type="function">
    <text evidence="5">Catalyzes the oxidation of either pyridoxine 5'-phosphate (PNP) or pyridoxamine 5'-phosphate (PMP) into pyridoxal 5'-phosphate (PLP).</text>
</comment>
<dbReference type="NCBIfam" id="TIGR00558">
    <property type="entry name" value="pdxH"/>
    <property type="match status" value="1"/>
</dbReference>
<keyword evidence="3 5" id="KW-0288">FMN</keyword>
<protein>
    <recommendedName>
        <fullName evidence="5">Pyridoxine/pyridoxamine 5'-phosphate oxidase</fullName>
        <ecNumber evidence="5">1.4.3.5</ecNumber>
    </recommendedName>
    <alternativeName>
        <fullName evidence="5">PNP/PMP oxidase</fullName>
        <shortName evidence="5">PNPOx</shortName>
    </alternativeName>
    <alternativeName>
        <fullName evidence="5">Pyridoxal 5'-phosphate synthase</fullName>
    </alternativeName>
</protein>
<keyword evidence="5" id="KW-0664">Pyridoxine biosynthesis</keyword>
<dbReference type="SUPFAM" id="SSF50475">
    <property type="entry name" value="FMN-binding split barrel"/>
    <property type="match status" value="1"/>
</dbReference>
<dbReference type="EC" id="1.4.3.5" evidence="5"/>
<organism evidence="9">
    <name type="scientific">Candidatus Actinomarina minuta</name>
    <dbReference type="NCBI Taxonomy" id="1389454"/>
    <lineage>
        <taxon>Bacteria</taxon>
        <taxon>Bacillati</taxon>
        <taxon>Actinomycetota</taxon>
        <taxon>Actinomycetes</taxon>
        <taxon>Candidatus Actinomarinidae</taxon>
        <taxon>Candidatus Actinomarinales</taxon>
        <taxon>Candidatus Actinomarineae</taxon>
        <taxon>Candidatus Actinomarinaceae</taxon>
        <taxon>Candidatus Actinomarina</taxon>
    </lineage>
</organism>
<dbReference type="GO" id="GO:0008615">
    <property type="term" value="P:pyridoxine biosynthetic process"/>
    <property type="evidence" value="ECO:0007669"/>
    <property type="project" value="UniProtKB-UniRule"/>
</dbReference>
<comment type="similarity">
    <text evidence="1 5">Belongs to the pyridoxamine 5'-phosphate oxidase family.</text>
</comment>
<feature type="domain" description="Pyridoxine 5'-phosphate oxidase dimerisation C-terminal" evidence="8">
    <location>
        <begin position="176"/>
        <end position="216"/>
    </location>
</feature>
<evidence type="ECO:0000256" key="5">
    <source>
        <dbReference type="HAMAP-Rule" id="MF_01629"/>
    </source>
</evidence>
<dbReference type="InterPro" id="IPR000659">
    <property type="entry name" value="Pyridox_Oxase"/>
</dbReference>
<evidence type="ECO:0000313" key="9">
    <source>
        <dbReference type="EMBL" id="AGQ19889.1"/>
    </source>
</evidence>
<dbReference type="Pfam" id="PF10590">
    <property type="entry name" value="PNP_phzG_C"/>
    <property type="match status" value="1"/>
</dbReference>
<comment type="subunit">
    <text evidence="5">Homodimer.</text>
</comment>
<dbReference type="NCBIfam" id="NF004231">
    <property type="entry name" value="PRK05679.1"/>
    <property type="match status" value="1"/>
</dbReference>
<evidence type="ECO:0000256" key="3">
    <source>
        <dbReference type="ARBA" id="ARBA00022643"/>
    </source>
</evidence>
<accession>S5DLZ4</accession>
<feature type="binding site" evidence="5 6">
    <location>
        <begin position="144"/>
        <end position="145"/>
    </location>
    <ligand>
        <name>FMN</name>
        <dbReference type="ChEBI" id="CHEBI:58210"/>
    </ligand>
</feature>
<comment type="catalytic activity">
    <reaction evidence="5">
        <text>pyridoxamine 5'-phosphate + O2 + H2O = pyridoxal 5'-phosphate + H2O2 + NH4(+)</text>
        <dbReference type="Rhea" id="RHEA:15817"/>
        <dbReference type="ChEBI" id="CHEBI:15377"/>
        <dbReference type="ChEBI" id="CHEBI:15379"/>
        <dbReference type="ChEBI" id="CHEBI:16240"/>
        <dbReference type="ChEBI" id="CHEBI:28938"/>
        <dbReference type="ChEBI" id="CHEBI:58451"/>
        <dbReference type="ChEBI" id="CHEBI:597326"/>
        <dbReference type="EC" id="1.4.3.5"/>
    </reaction>
</comment>
<comment type="pathway">
    <text evidence="5">Cofactor metabolism; pyridoxal 5'-phosphate salvage; pyridoxal 5'-phosphate from pyridoxine 5'-phosphate: step 1/1.</text>
</comment>
<comment type="cofactor">
    <cofactor evidence="5 6">
        <name>FMN</name>
        <dbReference type="ChEBI" id="CHEBI:58210"/>
    </cofactor>
    <text evidence="5 6">Binds 1 FMN per subunit.</text>
</comment>
<feature type="binding site" evidence="5 6">
    <location>
        <position position="199"/>
    </location>
    <ligand>
        <name>FMN</name>
        <dbReference type="ChEBI" id="CHEBI:58210"/>
    </ligand>
</feature>
<feature type="binding site" evidence="5">
    <location>
        <begin position="80"/>
        <end position="81"/>
    </location>
    <ligand>
        <name>FMN</name>
        <dbReference type="ChEBI" id="CHEBI:58210"/>
    </ligand>
</feature>
<comment type="pathway">
    <text evidence="5">Cofactor metabolism; pyridoxal 5'-phosphate salvage; pyridoxal 5'-phosphate from pyridoxamine 5'-phosphate: step 1/1.</text>
</comment>
<keyword evidence="4 5" id="KW-0560">Oxidoreductase</keyword>